<dbReference type="Pfam" id="PF01475">
    <property type="entry name" value="FUR"/>
    <property type="match status" value="1"/>
</dbReference>
<keyword evidence="6" id="KW-0804">Transcription</keyword>
<evidence type="ECO:0000256" key="3">
    <source>
        <dbReference type="ARBA" id="ARBA00022833"/>
    </source>
</evidence>
<name>A0A2S7UXS3_9GAMM</name>
<comment type="cofactor">
    <cofactor evidence="7">
        <name>Zn(2+)</name>
        <dbReference type="ChEBI" id="CHEBI:29105"/>
    </cofactor>
    <text evidence="7">Binds 1 zinc ion per subunit.</text>
</comment>
<dbReference type="GO" id="GO:0008270">
    <property type="term" value="F:zinc ion binding"/>
    <property type="evidence" value="ECO:0007669"/>
    <property type="project" value="TreeGrafter"/>
</dbReference>
<gene>
    <name evidence="9" type="ORF">BTO11_14820</name>
</gene>
<evidence type="ECO:0000256" key="5">
    <source>
        <dbReference type="ARBA" id="ARBA00023125"/>
    </source>
</evidence>
<keyword evidence="2" id="KW-0678">Repressor</keyword>
<dbReference type="GO" id="GO:0000976">
    <property type="term" value="F:transcription cis-regulatory region binding"/>
    <property type="evidence" value="ECO:0007669"/>
    <property type="project" value="TreeGrafter"/>
</dbReference>
<dbReference type="GO" id="GO:1900376">
    <property type="term" value="P:regulation of secondary metabolite biosynthetic process"/>
    <property type="evidence" value="ECO:0007669"/>
    <property type="project" value="TreeGrafter"/>
</dbReference>
<dbReference type="AlphaFoldDB" id="A0A2S7UXS3"/>
<dbReference type="PANTHER" id="PTHR33202:SF6">
    <property type="entry name" value="ZINC UPTAKE REGULATION PROTEIN"/>
    <property type="match status" value="1"/>
</dbReference>
<feature type="binding site" evidence="7">
    <location>
        <position position="150"/>
    </location>
    <ligand>
        <name>Zn(2+)</name>
        <dbReference type="ChEBI" id="CHEBI:29105"/>
    </ligand>
</feature>
<evidence type="ECO:0000256" key="1">
    <source>
        <dbReference type="ARBA" id="ARBA00007957"/>
    </source>
</evidence>
<dbReference type="Gene3D" id="3.30.1490.190">
    <property type="match status" value="1"/>
</dbReference>
<dbReference type="EMBL" id="MSCH01000003">
    <property type="protein sequence ID" value="PQJ54796.1"/>
    <property type="molecule type" value="Genomic_DNA"/>
</dbReference>
<dbReference type="InterPro" id="IPR036390">
    <property type="entry name" value="WH_DNA-bd_sf"/>
</dbReference>
<dbReference type="InterPro" id="IPR036388">
    <property type="entry name" value="WH-like_DNA-bd_sf"/>
</dbReference>
<dbReference type="OrthoDB" id="9801127at2"/>
<evidence type="ECO:0000256" key="2">
    <source>
        <dbReference type="ARBA" id="ARBA00022491"/>
    </source>
</evidence>
<reference evidence="9 10" key="1">
    <citation type="submission" date="2016-12" db="EMBL/GenBank/DDBJ databases">
        <title>Diversity of luminous bacteria.</title>
        <authorList>
            <person name="Yoshizawa S."/>
            <person name="Kogure K."/>
        </authorList>
    </citation>
    <scope>NUCLEOTIDE SEQUENCE [LARGE SCALE GENOMIC DNA]</scope>
    <source>
        <strain evidence="9 10">SA4-48</strain>
    </source>
</reference>
<protein>
    <submittedName>
        <fullName evidence="9">Transcriptional repressor</fullName>
    </submittedName>
</protein>
<evidence type="ECO:0000256" key="7">
    <source>
        <dbReference type="PIRSR" id="PIRSR602481-1"/>
    </source>
</evidence>
<dbReference type="SUPFAM" id="SSF46785">
    <property type="entry name" value="Winged helix' DNA-binding domain"/>
    <property type="match status" value="1"/>
</dbReference>
<comment type="cofactor">
    <cofactor evidence="8">
        <name>Mn(2+)</name>
        <dbReference type="ChEBI" id="CHEBI:29035"/>
    </cofactor>
    <cofactor evidence="8">
        <name>Fe(2+)</name>
        <dbReference type="ChEBI" id="CHEBI:29033"/>
    </cofactor>
    <text evidence="8">Binds 1 Mn(2+) or Fe(2+) ion per subunit.</text>
</comment>
<keyword evidence="7" id="KW-0479">Metal-binding</keyword>
<evidence type="ECO:0000256" key="6">
    <source>
        <dbReference type="ARBA" id="ARBA00023163"/>
    </source>
</evidence>
<dbReference type="PANTHER" id="PTHR33202">
    <property type="entry name" value="ZINC UPTAKE REGULATION PROTEIN"/>
    <property type="match status" value="1"/>
</dbReference>
<dbReference type="Proteomes" id="UP000239007">
    <property type="component" value="Unassembled WGS sequence"/>
</dbReference>
<feature type="binding site" evidence="8">
    <location>
        <position position="142"/>
    </location>
    <ligand>
        <name>Fe cation</name>
        <dbReference type="ChEBI" id="CHEBI:24875"/>
    </ligand>
</feature>
<dbReference type="InterPro" id="IPR043135">
    <property type="entry name" value="Fur_C"/>
</dbReference>
<feature type="binding site" evidence="7">
    <location>
        <position position="153"/>
    </location>
    <ligand>
        <name>Zn(2+)</name>
        <dbReference type="ChEBI" id="CHEBI:29105"/>
    </ligand>
</feature>
<keyword evidence="4" id="KW-0805">Transcription regulation</keyword>
<proteinExistence type="inferred from homology"/>
<accession>A0A2S7UXS3</accession>
<feature type="binding site" evidence="7">
    <location>
        <position position="112"/>
    </location>
    <ligand>
        <name>Zn(2+)</name>
        <dbReference type="ChEBI" id="CHEBI:29105"/>
    </ligand>
</feature>
<organism evidence="9 10">
    <name type="scientific">Psychrosphaera saromensis</name>
    <dbReference type="NCBI Taxonomy" id="716813"/>
    <lineage>
        <taxon>Bacteria</taxon>
        <taxon>Pseudomonadati</taxon>
        <taxon>Pseudomonadota</taxon>
        <taxon>Gammaproteobacteria</taxon>
        <taxon>Alteromonadales</taxon>
        <taxon>Pseudoalteromonadaceae</taxon>
        <taxon>Psychrosphaera</taxon>
    </lineage>
</organism>
<keyword evidence="5" id="KW-0238">DNA-binding</keyword>
<keyword evidence="10" id="KW-1185">Reference proteome</keyword>
<dbReference type="GO" id="GO:0045892">
    <property type="term" value="P:negative regulation of DNA-templated transcription"/>
    <property type="evidence" value="ECO:0007669"/>
    <property type="project" value="TreeGrafter"/>
</dbReference>
<evidence type="ECO:0000313" key="10">
    <source>
        <dbReference type="Proteomes" id="UP000239007"/>
    </source>
</evidence>
<dbReference type="GO" id="GO:0005829">
    <property type="term" value="C:cytosol"/>
    <property type="evidence" value="ECO:0007669"/>
    <property type="project" value="TreeGrafter"/>
</dbReference>
<comment type="similarity">
    <text evidence="1">Belongs to the Fur family.</text>
</comment>
<keyword evidence="8" id="KW-0408">Iron</keyword>
<evidence type="ECO:0000256" key="4">
    <source>
        <dbReference type="ARBA" id="ARBA00023015"/>
    </source>
</evidence>
<feature type="binding site" evidence="7">
    <location>
        <position position="109"/>
    </location>
    <ligand>
        <name>Zn(2+)</name>
        <dbReference type="ChEBI" id="CHEBI:29105"/>
    </ligand>
</feature>
<dbReference type="GO" id="GO:0003700">
    <property type="term" value="F:DNA-binding transcription factor activity"/>
    <property type="evidence" value="ECO:0007669"/>
    <property type="project" value="InterPro"/>
</dbReference>
<keyword evidence="3 7" id="KW-0862">Zinc</keyword>
<evidence type="ECO:0000313" key="9">
    <source>
        <dbReference type="EMBL" id="PQJ54796.1"/>
    </source>
</evidence>
<evidence type="ECO:0000256" key="8">
    <source>
        <dbReference type="PIRSR" id="PIRSR602481-2"/>
    </source>
</evidence>
<comment type="caution">
    <text evidence="9">The sequence shown here is derived from an EMBL/GenBank/DDBJ whole genome shotgun (WGS) entry which is preliminary data.</text>
</comment>
<sequence length="155" mass="17499">MFVVKDIMLDDIIKHAHQICSESGVKLTTKREHVLSALIQASEAMSAYELAERYREIFEQSIPAMSVYRILDFLAEHSLVHKLTSANKYIACSHITCSHTHNVPQFLICELCNSVSEISVKKTVMNELTASVEKTGFKLSTHQLELKGICQDCQE</sequence>
<dbReference type="InterPro" id="IPR002481">
    <property type="entry name" value="FUR"/>
</dbReference>
<dbReference type="Gene3D" id="1.10.10.10">
    <property type="entry name" value="Winged helix-like DNA-binding domain superfamily/Winged helix DNA-binding domain"/>
    <property type="match status" value="1"/>
</dbReference>